<accession>J3L3Q4</accession>
<keyword evidence="2" id="KW-1185">Reference proteome</keyword>
<dbReference type="EnsemblPlants" id="OB01G38600.1">
    <property type="protein sequence ID" value="OB01G38600.1"/>
    <property type="gene ID" value="OB01G38600"/>
</dbReference>
<dbReference type="PANTHER" id="PTHR33890">
    <property type="entry name" value="OS10G0571000 PROTEIN"/>
    <property type="match status" value="1"/>
</dbReference>
<organism evidence="1">
    <name type="scientific">Oryza brachyantha</name>
    <name type="common">malo sina</name>
    <dbReference type="NCBI Taxonomy" id="4533"/>
    <lineage>
        <taxon>Eukaryota</taxon>
        <taxon>Viridiplantae</taxon>
        <taxon>Streptophyta</taxon>
        <taxon>Embryophyta</taxon>
        <taxon>Tracheophyta</taxon>
        <taxon>Spermatophyta</taxon>
        <taxon>Magnoliopsida</taxon>
        <taxon>Liliopsida</taxon>
        <taxon>Poales</taxon>
        <taxon>Poaceae</taxon>
        <taxon>BOP clade</taxon>
        <taxon>Oryzoideae</taxon>
        <taxon>Oryzeae</taxon>
        <taxon>Oryzinae</taxon>
        <taxon>Oryza</taxon>
    </lineage>
</organism>
<dbReference type="AlphaFoldDB" id="J3L3Q4"/>
<dbReference type="HOGENOM" id="CLU_1534861_0_0_1"/>
<evidence type="ECO:0000313" key="1">
    <source>
        <dbReference type="EnsemblPlants" id="OB01G38600.1"/>
    </source>
</evidence>
<dbReference type="PANTHER" id="PTHR33890:SF5">
    <property type="entry name" value="OS10G0571000 PROTEIN"/>
    <property type="match status" value="1"/>
</dbReference>
<sequence length="175" mass="19749">MTTRSIATKYLDDPNPLSPEQLEWAIGTELTARQMADDFTSTLMDFRRGLSVFFGTVRPEEEALRKNSVWLDMRRAEATEIVSTTRLSQDKHLNHIMSLATIDGLVETEIVELINTARRPGEEALAIMPPTQLVVSQAFATTIRRYRALFTEANILANVMHKQSSSENSITKRPP</sequence>
<protein>
    <submittedName>
        <fullName evidence="1">Uncharacterized protein</fullName>
    </submittedName>
</protein>
<reference evidence="1" key="2">
    <citation type="submission" date="2013-04" db="UniProtKB">
        <authorList>
            <consortium name="EnsemblPlants"/>
        </authorList>
    </citation>
    <scope>IDENTIFICATION</scope>
</reference>
<dbReference type="Gramene" id="OB01G38600.1">
    <property type="protein sequence ID" value="OB01G38600.1"/>
    <property type="gene ID" value="OB01G38600"/>
</dbReference>
<dbReference type="eggNOG" id="ENOG502R5T7">
    <property type="taxonomic scope" value="Eukaryota"/>
</dbReference>
<evidence type="ECO:0000313" key="2">
    <source>
        <dbReference type="Proteomes" id="UP000006038"/>
    </source>
</evidence>
<name>J3L3Q4_ORYBR</name>
<proteinExistence type="predicted"/>
<reference evidence="1" key="1">
    <citation type="journal article" date="2013" name="Nat. Commun.">
        <title>Whole-genome sequencing of Oryza brachyantha reveals mechanisms underlying Oryza genome evolution.</title>
        <authorList>
            <person name="Chen J."/>
            <person name="Huang Q."/>
            <person name="Gao D."/>
            <person name="Wang J."/>
            <person name="Lang Y."/>
            <person name="Liu T."/>
            <person name="Li B."/>
            <person name="Bai Z."/>
            <person name="Luis Goicoechea J."/>
            <person name="Liang C."/>
            <person name="Chen C."/>
            <person name="Zhang W."/>
            <person name="Sun S."/>
            <person name="Liao Y."/>
            <person name="Zhang X."/>
            <person name="Yang L."/>
            <person name="Song C."/>
            <person name="Wang M."/>
            <person name="Shi J."/>
            <person name="Liu G."/>
            <person name="Liu J."/>
            <person name="Zhou H."/>
            <person name="Zhou W."/>
            <person name="Yu Q."/>
            <person name="An N."/>
            <person name="Chen Y."/>
            <person name="Cai Q."/>
            <person name="Wang B."/>
            <person name="Liu B."/>
            <person name="Min J."/>
            <person name="Huang Y."/>
            <person name="Wu H."/>
            <person name="Li Z."/>
            <person name="Zhang Y."/>
            <person name="Yin Y."/>
            <person name="Song W."/>
            <person name="Jiang J."/>
            <person name="Jackson S.A."/>
            <person name="Wing R.A."/>
            <person name="Wang J."/>
            <person name="Chen M."/>
        </authorList>
    </citation>
    <scope>NUCLEOTIDE SEQUENCE [LARGE SCALE GENOMIC DNA]</scope>
    <source>
        <strain evidence="1">cv. IRGC 101232</strain>
    </source>
</reference>
<dbReference type="Proteomes" id="UP000006038">
    <property type="component" value="Chromosome 1"/>
</dbReference>